<gene>
    <name evidence="2" type="ORF">MNEG_0053</name>
</gene>
<proteinExistence type="predicted"/>
<reference evidence="2 3" key="1">
    <citation type="journal article" date="2013" name="BMC Genomics">
        <title>Reconstruction of the lipid metabolism for the microalga Monoraphidium neglectum from its genome sequence reveals characteristics suitable for biofuel production.</title>
        <authorList>
            <person name="Bogen C."/>
            <person name="Al-Dilaimi A."/>
            <person name="Albersmeier A."/>
            <person name="Wichmann J."/>
            <person name="Grundmann M."/>
            <person name="Rupp O."/>
            <person name="Lauersen K.J."/>
            <person name="Blifernez-Klassen O."/>
            <person name="Kalinowski J."/>
            <person name="Goesmann A."/>
            <person name="Mussgnug J.H."/>
            <person name="Kruse O."/>
        </authorList>
    </citation>
    <scope>NUCLEOTIDE SEQUENCE [LARGE SCALE GENOMIC DNA]</scope>
    <source>
        <strain evidence="2 3">SAG 48.87</strain>
    </source>
</reference>
<evidence type="ECO:0000256" key="1">
    <source>
        <dbReference type="SAM" id="MobiDB-lite"/>
    </source>
</evidence>
<feature type="region of interest" description="Disordered" evidence="1">
    <location>
        <begin position="618"/>
        <end position="650"/>
    </location>
</feature>
<evidence type="ECO:0000313" key="2">
    <source>
        <dbReference type="EMBL" id="KIZ07898.1"/>
    </source>
</evidence>
<dbReference type="Proteomes" id="UP000054498">
    <property type="component" value="Unassembled WGS sequence"/>
</dbReference>
<protein>
    <submittedName>
        <fullName evidence="2">Uncharacterized protein</fullName>
    </submittedName>
</protein>
<evidence type="ECO:0000313" key="3">
    <source>
        <dbReference type="Proteomes" id="UP000054498"/>
    </source>
</evidence>
<keyword evidence="3" id="KW-1185">Reference proteome</keyword>
<dbReference type="KEGG" id="mng:MNEG_0053"/>
<feature type="region of interest" description="Disordered" evidence="1">
    <location>
        <begin position="680"/>
        <end position="699"/>
    </location>
</feature>
<organism evidence="2 3">
    <name type="scientific">Monoraphidium neglectum</name>
    <dbReference type="NCBI Taxonomy" id="145388"/>
    <lineage>
        <taxon>Eukaryota</taxon>
        <taxon>Viridiplantae</taxon>
        <taxon>Chlorophyta</taxon>
        <taxon>core chlorophytes</taxon>
        <taxon>Chlorophyceae</taxon>
        <taxon>CS clade</taxon>
        <taxon>Sphaeropleales</taxon>
        <taxon>Selenastraceae</taxon>
        <taxon>Monoraphidium</taxon>
    </lineage>
</organism>
<dbReference type="GeneID" id="25726171"/>
<name>A0A0D2KCT5_9CHLO</name>
<dbReference type="RefSeq" id="XP_013906917.1">
    <property type="nucleotide sequence ID" value="XM_014051463.1"/>
</dbReference>
<feature type="compositionally biased region" description="Basic and acidic residues" evidence="1">
    <location>
        <begin position="775"/>
        <end position="791"/>
    </location>
</feature>
<sequence length="968" mass="99575">MAAVPVREGAAAERTQPLDDAVLALADHGRVAAAAGSRAPPATAVVLSDAVLQQLLGCLGTTDISAAEVVLMAAVLLVDGADLAIARQVQLAAAPGFLGRAVACIGSANRTALWAAGVVEHMTTHCAESAALVLREEGMVRALTRLLDPAEQVPDRLLRDSAFKACVGLLDNCGADGRAALVAEPEFVSAACRMVGSCVADLDTTCHGAIAGLSRDYSTSSYKEDYSLLAASLRPGDMEALACSLAKAVRDYASRSPQARRSRGCLIRAPCLISVLKEMTLLLADPGFGENLARAMPPGVALDLVAVAGDGRKPDRRRITVSGATRFGSGQNAGGCCVDIVRECALGALEELIRRDEEAAGAVLMQGGNTVALLDRWATPIAVAAAAAAGKHAPRFISWIGRSMEAAATSRMRAALLSAIARGLAPEGGASWAEVAADTLALLAPGLLREAAQEERIIRGTAAFLGRVTAELRRASSSGDATALREALRGAHKVSYIATRLAGCPDAADPDGSLVRALLSAALLQLPDCTAEASDVLRLWQCKAHAAAGLRLLVAGALLDASSGATRLTGAGAWDEVLRAAPSLLRQSMRELATHRRGRQEEGCGGAVVGDGNTSSLCSGSGSTSGGGNGSSSTGSSTGSGDHSADSPDSIADKTAHAAHETCAAVCSAVALILLVDTQEPEGSSSSGSSSCCAGPPPAPRPLEELSAAAADACFCGCGRLTGQALLASAIVEAACSLEDAAASRDTTAGEKLRPLLARLLADARRLAGRQQPAPHEDDHPARSALREPCSEGRVALSQPSGSSGSYGSERRGGKAAASDWPLPPATMLFRVGTDALRAAVQRPVAGDGRAFGPVCSVCIGGAPAEAAHGSCITMTAPAIHAALRAGAELRRCAGCGTLTGVRYCSQACCRNHWVRTGHRQQCKQAQLELRNGIVQPPPQQQQQLQQQQQVQQQQQQEQQQQQQQQQQ</sequence>
<feature type="compositionally biased region" description="Low complexity" evidence="1">
    <location>
        <begin position="631"/>
        <end position="641"/>
    </location>
</feature>
<feature type="compositionally biased region" description="Low complexity" evidence="1">
    <location>
        <begin position="681"/>
        <end position="694"/>
    </location>
</feature>
<dbReference type="Gene3D" id="6.10.140.2220">
    <property type="match status" value="1"/>
</dbReference>
<dbReference type="AlphaFoldDB" id="A0A0D2KCT5"/>
<dbReference type="EMBL" id="KK100225">
    <property type="protein sequence ID" value="KIZ07898.1"/>
    <property type="molecule type" value="Genomic_DNA"/>
</dbReference>
<accession>A0A0D2KCT5</accession>
<feature type="region of interest" description="Disordered" evidence="1">
    <location>
        <begin position="768"/>
        <end position="819"/>
    </location>
</feature>